<dbReference type="InterPro" id="IPR036188">
    <property type="entry name" value="FAD/NAD-bd_sf"/>
</dbReference>
<evidence type="ECO:0000313" key="3">
    <source>
        <dbReference type="Proteomes" id="UP000020103"/>
    </source>
</evidence>
<protein>
    <submittedName>
        <fullName evidence="2">FAD binding domain protein</fullName>
    </submittedName>
</protein>
<dbReference type="AlphaFoldDB" id="A0A829PYR9"/>
<dbReference type="Gene3D" id="3.50.50.60">
    <property type="entry name" value="FAD/NAD(P)-binding domain"/>
    <property type="match status" value="2"/>
</dbReference>
<dbReference type="Proteomes" id="UP000020103">
    <property type="component" value="Unassembled WGS sequence"/>
</dbReference>
<dbReference type="PRINTS" id="PR00411">
    <property type="entry name" value="PNDRDTASEI"/>
</dbReference>
<dbReference type="InterPro" id="IPR051209">
    <property type="entry name" value="FAD-bind_Monooxygenase_sf"/>
</dbReference>
<dbReference type="PANTHER" id="PTHR42877:SF4">
    <property type="entry name" value="FAD_NAD(P)-BINDING DOMAIN-CONTAINING PROTEIN-RELATED"/>
    <property type="match status" value="1"/>
</dbReference>
<dbReference type="EMBL" id="JAOF01000001">
    <property type="protein sequence ID" value="EUA45600.1"/>
    <property type="molecule type" value="Genomic_DNA"/>
</dbReference>
<accession>A0A829PYR9</accession>
<dbReference type="Pfam" id="PF13450">
    <property type="entry name" value="NAD_binding_8"/>
    <property type="match status" value="1"/>
</dbReference>
<dbReference type="PANTHER" id="PTHR42877">
    <property type="entry name" value="L-ORNITHINE N(5)-MONOOXYGENASE-RELATED"/>
    <property type="match status" value="1"/>
</dbReference>
<evidence type="ECO:0000256" key="1">
    <source>
        <dbReference type="SAM" id="MobiDB-lite"/>
    </source>
</evidence>
<proteinExistence type="predicted"/>
<organism evidence="2 3">
    <name type="scientific">Mycobacteroides abscessus 21</name>
    <dbReference type="NCBI Taxonomy" id="1299324"/>
    <lineage>
        <taxon>Bacteria</taxon>
        <taxon>Bacillati</taxon>
        <taxon>Actinomycetota</taxon>
        <taxon>Actinomycetes</taxon>
        <taxon>Mycobacteriales</taxon>
        <taxon>Mycobacteriaceae</taxon>
        <taxon>Mycobacteroides</taxon>
        <taxon>Mycobacteroides abscessus</taxon>
    </lineage>
</organism>
<comment type="caution">
    <text evidence="2">The sequence shown here is derived from an EMBL/GenBank/DDBJ whole genome shotgun (WGS) entry which is preliminary data.</text>
</comment>
<feature type="region of interest" description="Disordered" evidence="1">
    <location>
        <begin position="519"/>
        <end position="542"/>
    </location>
</feature>
<evidence type="ECO:0000313" key="2">
    <source>
        <dbReference type="EMBL" id="EUA45600.1"/>
    </source>
</evidence>
<reference evidence="2 3" key="1">
    <citation type="submission" date="2013-12" db="EMBL/GenBank/DDBJ databases">
        <authorList>
            <person name="Madinger N."/>
            <person name="Lenaerts A."/>
            <person name="Ordway D."/>
            <person name="DeGroote M.A."/>
            <person name="Parker T."/>
            <person name="Sizemore C."/>
            <person name="Tallon L.J."/>
            <person name="Sadzewicz L.K."/>
            <person name="Sengamalay N."/>
            <person name="Fraser C.M."/>
            <person name="Hine E."/>
            <person name="Shefchek K.A."/>
            <person name="Das S.P."/>
            <person name="Tettelin H."/>
        </authorList>
    </citation>
    <scope>NUCLEOTIDE SEQUENCE [LARGE SCALE GENOMIC DNA]</scope>
    <source>
        <strain evidence="2 3">21</strain>
    </source>
</reference>
<gene>
    <name evidence="2" type="ORF">I543_3176</name>
</gene>
<dbReference type="PRINTS" id="PR00368">
    <property type="entry name" value="FADPNR"/>
</dbReference>
<name>A0A829PYR9_9MYCO</name>
<dbReference type="SUPFAM" id="SSF51905">
    <property type="entry name" value="FAD/NAD(P)-binding domain"/>
    <property type="match status" value="2"/>
</dbReference>
<sequence length="542" mass="59649">MIVNGRRPHPDTEVAVIGGGLSGIAAAVRLKQAGIRDFTVIERADDVGGTWRDNTYPGVAVDIPSLAYQFSFYRNPNWSRIFAPGAEVHAYHLDVVEHFGIRPNFRFGSEVLSEVWDEEQQWWRLELAGGQTLTARFVISALGPFINPKPVGNGIEGFDDFAGDVLLPAHWPDGYEVRGKRVAVIGTGATGVQLAGHIAGEVQSMAVFQRTPVYCVPKPDFGVPRWLQKVLGFPGVSTVVHGIALGVVNVAALLLMKTPGAIMRPLMRGFDSVVRRLYRKYLRAVVKDPSTAERLAPSFGLFGNRPTLNSTFPRAFNQPGVELVTVPIDRIVPEGVRTVDGSVFECDCIVSATGWQLFSEPSTYPSGRVVGVDGVDLGQWWGENGMQAYESVAVPGFPNRWIIVGPYSWTGTGWHGLAENAVRHAVRAIDLARQRGAARMEVRREVLQRFMDLMWRNGANLRYYFTELNRGVHSYFVNSAGEIPILRATSLLAARKASRSFPPDDYEFEALARSLTLVPSQASRDSVNGGEAPEEPFVERSN</sequence>